<evidence type="ECO:0000256" key="4">
    <source>
        <dbReference type="ARBA" id="ARBA00022840"/>
    </source>
</evidence>
<feature type="transmembrane region" description="Helical" evidence="7">
    <location>
        <begin position="242"/>
        <end position="268"/>
    </location>
</feature>
<evidence type="ECO:0000256" key="2">
    <source>
        <dbReference type="ARBA" id="ARBA00022692"/>
    </source>
</evidence>
<dbReference type="Gene3D" id="3.40.50.300">
    <property type="entry name" value="P-loop containing nucleotide triphosphate hydrolases"/>
    <property type="match status" value="1"/>
</dbReference>
<dbReference type="GO" id="GO:0016887">
    <property type="term" value="F:ATP hydrolysis activity"/>
    <property type="evidence" value="ECO:0007669"/>
    <property type="project" value="InterPro"/>
</dbReference>
<dbReference type="InterPro" id="IPR017871">
    <property type="entry name" value="ABC_transporter-like_CS"/>
</dbReference>
<evidence type="ECO:0000256" key="5">
    <source>
        <dbReference type="ARBA" id="ARBA00022989"/>
    </source>
</evidence>
<feature type="transmembrane region" description="Helical" evidence="7">
    <location>
        <begin position="25"/>
        <end position="51"/>
    </location>
</feature>
<dbReference type="InterPro" id="IPR039421">
    <property type="entry name" value="Type_1_exporter"/>
</dbReference>
<keyword evidence="6 7" id="KW-0472">Membrane</keyword>
<dbReference type="Gene3D" id="1.20.1560.10">
    <property type="entry name" value="ABC transporter type 1, transmembrane domain"/>
    <property type="match status" value="1"/>
</dbReference>
<dbReference type="SUPFAM" id="SSF52540">
    <property type="entry name" value="P-loop containing nucleoside triphosphate hydrolases"/>
    <property type="match status" value="1"/>
</dbReference>
<name>A0AA90K963_9ACTN</name>
<keyword evidence="2 7" id="KW-0812">Transmembrane</keyword>
<gene>
    <name evidence="9" type="ORF">POF50_015555</name>
</gene>
<accession>A0AA90K963</accession>
<dbReference type="Pfam" id="PF00005">
    <property type="entry name" value="ABC_tran"/>
    <property type="match status" value="1"/>
</dbReference>
<dbReference type="GO" id="GO:0034040">
    <property type="term" value="F:ATPase-coupled lipid transmembrane transporter activity"/>
    <property type="evidence" value="ECO:0007669"/>
    <property type="project" value="TreeGrafter"/>
</dbReference>
<dbReference type="AlphaFoldDB" id="A0AA90K963"/>
<keyword evidence="4 9" id="KW-0067">ATP-binding</keyword>
<dbReference type="SMART" id="SM00382">
    <property type="entry name" value="AAA"/>
    <property type="match status" value="1"/>
</dbReference>
<evidence type="ECO:0000259" key="8">
    <source>
        <dbReference type="PROSITE" id="PS50893"/>
    </source>
</evidence>
<evidence type="ECO:0000256" key="6">
    <source>
        <dbReference type="ARBA" id="ARBA00023136"/>
    </source>
</evidence>
<proteinExistence type="predicted"/>
<dbReference type="PROSITE" id="PS50893">
    <property type="entry name" value="ABC_TRANSPORTER_2"/>
    <property type="match status" value="1"/>
</dbReference>
<comment type="subcellular location">
    <subcellularLocation>
        <location evidence="1">Cell membrane</location>
        <topology evidence="1">Multi-pass membrane protein</topology>
    </subcellularLocation>
</comment>
<feature type="domain" description="ABC transporter" evidence="8">
    <location>
        <begin position="341"/>
        <end position="577"/>
    </location>
</feature>
<dbReference type="PANTHER" id="PTHR24221">
    <property type="entry name" value="ATP-BINDING CASSETTE SUB-FAMILY B"/>
    <property type="match status" value="1"/>
</dbReference>
<dbReference type="GO" id="GO:0005886">
    <property type="term" value="C:plasma membrane"/>
    <property type="evidence" value="ECO:0007669"/>
    <property type="project" value="UniProtKB-SubCell"/>
</dbReference>
<dbReference type="EMBL" id="JABXJJ020000017">
    <property type="protein sequence ID" value="MDI5970738.1"/>
    <property type="molecule type" value="Genomic_DNA"/>
</dbReference>
<dbReference type="InterPro" id="IPR003593">
    <property type="entry name" value="AAA+_ATPase"/>
</dbReference>
<dbReference type="InterPro" id="IPR027417">
    <property type="entry name" value="P-loop_NTPase"/>
</dbReference>
<comment type="caution">
    <text evidence="9">The sequence shown here is derived from an EMBL/GenBank/DDBJ whole genome shotgun (WGS) entry which is preliminary data.</text>
</comment>
<keyword evidence="3" id="KW-0547">Nucleotide-binding</keyword>
<sequence>MTERPTRVFPTFLGFSFRADRGGAWATLIMFTFRPLAAVLFSLGLAAMLAALLQRHFATAVAVACAACVMLVVQVASAKTALSVSARMVDRTGRLVDREIQRMLHGAPTLEHFHDPVLLDKLEVIRAERPRLTEGADVSGLILGTSLRLACVVVVAALATPWLLLVPVAAVVSYACTAAAERARHRGRTASAEAARLRADFFTIGTDPAHRDELLLAGAGEFARERHAAWAREAERTRARGMWLGLLWAALGVLIMTAAFGVGFLFLVSSLLHGTTAVGTALAALLMLSNVTVLMSGLIRYLSALSDSMRATGLLLEVREALGAHRTAGPAAVAGREVRGIELNGVGFRYPAGHAAVLDAVDLTLRPGTVYALVGANGSGKSTLVQVLAGLLPPTAGSVRRGGPAGDRTSLVAQDYVRFEFELEDSVRLGDDGPGARDLARALSDSGLDAYLARGELALRTPLGRSLPTGTDLSGGQWQRVAICRGLLSPETTLLLLDEPTSAIDPLAEDALLSTFAAWSHAVAQTTDGVAVIVTHRMSLVREVDEVILMSGGRIVAVAPHEDLLGHPEYQKLYHVQQRAYAETASGEGEEDWETS</sequence>
<keyword evidence="5 7" id="KW-1133">Transmembrane helix</keyword>
<organism evidence="9">
    <name type="scientific">Streptantibioticus silvisoli</name>
    <dbReference type="NCBI Taxonomy" id="2705255"/>
    <lineage>
        <taxon>Bacteria</taxon>
        <taxon>Bacillati</taxon>
        <taxon>Actinomycetota</taxon>
        <taxon>Actinomycetes</taxon>
        <taxon>Kitasatosporales</taxon>
        <taxon>Streptomycetaceae</taxon>
        <taxon>Streptantibioticus</taxon>
    </lineage>
</organism>
<protein>
    <submittedName>
        <fullName evidence="9">ATP-binding cassette domain-containing protein</fullName>
    </submittedName>
</protein>
<evidence type="ECO:0000313" key="9">
    <source>
        <dbReference type="EMBL" id="MDI5970738.1"/>
    </source>
</evidence>
<dbReference type="PANTHER" id="PTHR24221:SF654">
    <property type="entry name" value="ATP-BINDING CASSETTE SUB-FAMILY B MEMBER 6"/>
    <property type="match status" value="1"/>
</dbReference>
<feature type="transmembrane region" description="Helical" evidence="7">
    <location>
        <begin position="162"/>
        <end position="180"/>
    </location>
</feature>
<dbReference type="GO" id="GO:0005524">
    <property type="term" value="F:ATP binding"/>
    <property type="evidence" value="ECO:0007669"/>
    <property type="project" value="UniProtKB-KW"/>
</dbReference>
<evidence type="ECO:0000256" key="7">
    <source>
        <dbReference type="SAM" id="Phobius"/>
    </source>
</evidence>
<dbReference type="InterPro" id="IPR036640">
    <property type="entry name" value="ABC1_TM_sf"/>
</dbReference>
<feature type="transmembrane region" description="Helical" evidence="7">
    <location>
        <begin position="280"/>
        <end position="302"/>
    </location>
</feature>
<dbReference type="SUPFAM" id="SSF90123">
    <property type="entry name" value="ABC transporter transmembrane region"/>
    <property type="match status" value="1"/>
</dbReference>
<evidence type="ECO:0000256" key="1">
    <source>
        <dbReference type="ARBA" id="ARBA00004651"/>
    </source>
</evidence>
<dbReference type="CDD" id="cd03228">
    <property type="entry name" value="ABCC_MRP_Like"/>
    <property type="match status" value="1"/>
</dbReference>
<feature type="transmembrane region" description="Helical" evidence="7">
    <location>
        <begin position="57"/>
        <end position="78"/>
    </location>
</feature>
<reference evidence="9" key="1">
    <citation type="submission" date="2023-05" db="EMBL/GenBank/DDBJ databases">
        <title>Streptantibioticus silvisoli sp. nov., acidotolerant actinomycetes 1 from pine litter.</title>
        <authorList>
            <person name="Swiecimska M."/>
            <person name="Golinska P."/>
            <person name="Sangal V."/>
            <person name="Wachnowicz B."/>
            <person name="Goodfellow M."/>
        </authorList>
    </citation>
    <scope>NUCLEOTIDE SEQUENCE</scope>
    <source>
        <strain evidence="9">SL13</strain>
    </source>
</reference>
<evidence type="ECO:0000256" key="3">
    <source>
        <dbReference type="ARBA" id="ARBA00022741"/>
    </source>
</evidence>
<dbReference type="PROSITE" id="PS00211">
    <property type="entry name" value="ABC_TRANSPORTER_1"/>
    <property type="match status" value="1"/>
</dbReference>
<dbReference type="RefSeq" id="WP_271316075.1">
    <property type="nucleotide sequence ID" value="NZ_JABXJJ020000017.1"/>
</dbReference>
<dbReference type="InterPro" id="IPR003439">
    <property type="entry name" value="ABC_transporter-like_ATP-bd"/>
</dbReference>